<evidence type="ECO:0000259" key="4">
    <source>
        <dbReference type="Pfam" id="PF00171"/>
    </source>
</evidence>
<evidence type="ECO:0000313" key="5">
    <source>
        <dbReference type="EMBL" id="MDX8152039.1"/>
    </source>
</evidence>
<proteinExistence type="inferred from homology"/>
<dbReference type="InterPro" id="IPR016162">
    <property type="entry name" value="Ald_DH_N"/>
</dbReference>
<dbReference type="Gene3D" id="3.40.309.10">
    <property type="entry name" value="Aldehyde Dehydrogenase, Chain A, domain 2"/>
    <property type="match status" value="1"/>
</dbReference>
<comment type="caution">
    <text evidence="5">The sequence shown here is derived from an EMBL/GenBank/DDBJ whole genome shotgun (WGS) entry which is preliminary data.</text>
</comment>
<dbReference type="PANTHER" id="PTHR43353">
    <property type="entry name" value="SUCCINATE-SEMIALDEHYDE DEHYDROGENASE, MITOCHONDRIAL"/>
    <property type="match status" value="1"/>
</dbReference>
<evidence type="ECO:0000256" key="2">
    <source>
        <dbReference type="PROSITE-ProRule" id="PRU10007"/>
    </source>
</evidence>
<dbReference type="PROSITE" id="PS00070">
    <property type="entry name" value="ALDEHYDE_DEHYDR_CYS"/>
    <property type="match status" value="1"/>
</dbReference>
<name>A0ABU4VK18_9ACTN</name>
<protein>
    <submittedName>
        <fullName evidence="5">NAD-dependent succinate-semialdehyde dehydrogenase</fullName>
        <ecNumber evidence="5">1.2.1.-</ecNumber>
    </submittedName>
</protein>
<dbReference type="Gene3D" id="3.40.605.10">
    <property type="entry name" value="Aldehyde Dehydrogenase, Chain A, domain 1"/>
    <property type="match status" value="1"/>
</dbReference>
<dbReference type="PROSITE" id="PS00687">
    <property type="entry name" value="ALDEHYDE_DEHYDR_GLU"/>
    <property type="match status" value="1"/>
</dbReference>
<dbReference type="CDD" id="cd07103">
    <property type="entry name" value="ALDH_F5_SSADH_GabD"/>
    <property type="match status" value="1"/>
</dbReference>
<dbReference type="InterPro" id="IPR016160">
    <property type="entry name" value="Ald_DH_CS_CYS"/>
</dbReference>
<dbReference type="Proteomes" id="UP001277761">
    <property type="component" value="Unassembled WGS sequence"/>
</dbReference>
<gene>
    <name evidence="5" type="ORF">SK069_10575</name>
</gene>
<dbReference type="Pfam" id="PF00171">
    <property type="entry name" value="Aldedh"/>
    <property type="match status" value="1"/>
</dbReference>
<dbReference type="SUPFAM" id="SSF53720">
    <property type="entry name" value="ALDH-like"/>
    <property type="match status" value="1"/>
</dbReference>
<organism evidence="5 6">
    <name type="scientific">Patulibacter brassicae</name>
    <dbReference type="NCBI Taxonomy" id="1705717"/>
    <lineage>
        <taxon>Bacteria</taxon>
        <taxon>Bacillati</taxon>
        <taxon>Actinomycetota</taxon>
        <taxon>Thermoleophilia</taxon>
        <taxon>Solirubrobacterales</taxon>
        <taxon>Patulibacteraceae</taxon>
        <taxon>Patulibacter</taxon>
    </lineage>
</organism>
<sequence length="489" mass="52308">MADTSTPTDLPLRVPHKALVDGDWTSLGGETFAVTDKADGREIAHLPDATPDDVDAVMEAAWEGFLAWRDTPARERAEVLRRAFELVEERSEELATLMSLEMGKALPDSRGEVAYGNGFLREYAERATRIEGRNAFHEGTGGRILTQRDPVGPCVFVTPWNFPLAMGTRKIAPALAAGCSVVVKPPQLTPLTMLALGGILLEAGVHPKAIQVVTTTDSKGVTSKLIEHPRTAKLSFTGSTPVGRNLAEQGGKQLLRMSMELGGNAPFVVFEDADVDAALEGAKIAKFRNGGQACTAANRFLVHEAVAERFSQGLAEIADGLKLGPGTDPDTTLGPLVDDDAVEKVRELVDDATERGATVLAGGCDKADGRYFPATVLGGVPADARILHEEVFGPVAPIITFSSEEEALRLANDTEYGLVAYFYTEDLARTLRVSRQLEVGMVGVNVGLVSNPSSPFGGVKDSGFGREGGPEGFDEYLQYRYVAIPDPRD</sequence>
<dbReference type="InterPro" id="IPR016163">
    <property type="entry name" value="Ald_DH_C"/>
</dbReference>
<keyword evidence="1 3" id="KW-0560">Oxidoreductase</keyword>
<feature type="domain" description="Aldehyde dehydrogenase" evidence="4">
    <location>
        <begin position="24"/>
        <end position="482"/>
    </location>
</feature>
<dbReference type="RefSeq" id="WP_319954194.1">
    <property type="nucleotide sequence ID" value="NZ_JAXAVX010000004.1"/>
</dbReference>
<keyword evidence="6" id="KW-1185">Reference proteome</keyword>
<comment type="similarity">
    <text evidence="3">Belongs to the aldehyde dehydrogenase family.</text>
</comment>
<evidence type="ECO:0000256" key="1">
    <source>
        <dbReference type="ARBA" id="ARBA00023002"/>
    </source>
</evidence>
<dbReference type="InterPro" id="IPR029510">
    <property type="entry name" value="Ald_DH_CS_GLU"/>
</dbReference>
<dbReference type="PANTHER" id="PTHR43353:SF5">
    <property type="entry name" value="SUCCINATE-SEMIALDEHYDE DEHYDROGENASE, MITOCHONDRIAL"/>
    <property type="match status" value="1"/>
</dbReference>
<evidence type="ECO:0000313" key="6">
    <source>
        <dbReference type="Proteomes" id="UP001277761"/>
    </source>
</evidence>
<dbReference type="GO" id="GO:0016491">
    <property type="term" value="F:oxidoreductase activity"/>
    <property type="evidence" value="ECO:0007669"/>
    <property type="project" value="UniProtKB-KW"/>
</dbReference>
<evidence type="ECO:0000256" key="3">
    <source>
        <dbReference type="RuleBase" id="RU003345"/>
    </source>
</evidence>
<dbReference type="InterPro" id="IPR015590">
    <property type="entry name" value="Aldehyde_DH_dom"/>
</dbReference>
<dbReference type="EC" id="1.2.1.-" evidence="5"/>
<reference evidence="5 6" key="1">
    <citation type="submission" date="2023-11" db="EMBL/GenBank/DDBJ databases">
        <authorList>
            <person name="Xu M."/>
            <person name="Jiang T."/>
        </authorList>
    </citation>
    <scope>NUCLEOTIDE SEQUENCE [LARGE SCALE GENOMIC DNA]</scope>
    <source>
        <strain evidence="5 6">SD</strain>
    </source>
</reference>
<accession>A0ABU4VK18</accession>
<dbReference type="EMBL" id="JAXAVX010000004">
    <property type="protein sequence ID" value="MDX8152039.1"/>
    <property type="molecule type" value="Genomic_DNA"/>
</dbReference>
<dbReference type="InterPro" id="IPR050740">
    <property type="entry name" value="Aldehyde_DH_Superfamily"/>
</dbReference>
<dbReference type="InterPro" id="IPR016161">
    <property type="entry name" value="Ald_DH/histidinol_DH"/>
</dbReference>
<feature type="active site" evidence="2">
    <location>
        <position position="260"/>
    </location>
</feature>